<dbReference type="InterPro" id="IPR011009">
    <property type="entry name" value="Kinase-like_dom_sf"/>
</dbReference>
<dbReference type="InterPro" id="IPR008266">
    <property type="entry name" value="Tyr_kinase_AS"/>
</dbReference>
<dbReference type="GO" id="GO:0004672">
    <property type="term" value="F:protein kinase activity"/>
    <property type="evidence" value="ECO:0007669"/>
    <property type="project" value="InterPro"/>
</dbReference>
<gene>
    <name evidence="3" type="ORF">IAD23_07020</name>
</gene>
<dbReference type="InterPro" id="IPR002575">
    <property type="entry name" value="Aminoglycoside_PTrfase"/>
</dbReference>
<dbReference type="Proteomes" id="UP000824125">
    <property type="component" value="Unassembled WGS sequence"/>
</dbReference>
<dbReference type="GO" id="GO:0009088">
    <property type="term" value="P:threonine biosynthetic process"/>
    <property type="evidence" value="ECO:0007669"/>
    <property type="project" value="TreeGrafter"/>
</dbReference>
<dbReference type="PROSITE" id="PS00109">
    <property type="entry name" value="PROTEIN_KINASE_TYR"/>
    <property type="match status" value="1"/>
</dbReference>
<evidence type="ECO:0000259" key="2">
    <source>
        <dbReference type="Pfam" id="PF01636"/>
    </source>
</evidence>
<dbReference type="GO" id="GO:0004413">
    <property type="term" value="F:homoserine kinase activity"/>
    <property type="evidence" value="ECO:0007669"/>
    <property type="project" value="TreeGrafter"/>
</dbReference>
<comment type="caution">
    <text evidence="3">The sequence shown here is derived from an EMBL/GenBank/DDBJ whole genome shotgun (WGS) entry which is preliminary data.</text>
</comment>
<name>A0A9D1MVS0_9FIRM</name>
<proteinExistence type="inferred from homology"/>
<reference evidence="3" key="2">
    <citation type="journal article" date="2021" name="PeerJ">
        <title>Extensive microbial diversity within the chicken gut microbiome revealed by metagenomics and culture.</title>
        <authorList>
            <person name="Gilroy R."/>
            <person name="Ravi A."/>
            <person name="Getino M."/>
            <person name="Pursley I."/>
            <person name="Horton D.L."/>
            <person name="Alikhan N.F."/>
            <person name="Baker D."/>
            <person name="Gharbi K."/>
            <person name="Hall N."/>
            <person name="Watson M."/>
            <person name="Adriaenssens E.M."/>
            <person name="Foster-Nyarko E."/>
            <person name="Jarju S."/>
            <person name="Secka A."/>
            <person name="Antonio M."/>
            <person name="Oren A."/>
            <person name="Chaudhuri R.R."/>
            <person name="La Ragione R."/>
            <person name="Hildebrand F."/>
            <person name="Pallen M.J."/>
        </authorList>
    </citation>
    <scope>NUCLEOTIDE SEQUENCE</scope>
    <source>
        <strain evidence="3">CHK176-6737</strain>
    </source>
</reference>
<dbReference type="InterPro" id="IPR050249">
    <property type="entry name" value="Pseudomonas-type_ThrB"/>
</dbReference>
<dbReference type="PANTHER" id="PTHR21064:SF6">
    <property type="entry name" value="AMINOGLYCOSIDE PHOSPHOTRANSFERASE DOMAIN-CONTAINING PROTEIN"/>
    <property type="match status" value="1"/>
</dbReference>
<feature type="domain" description="Aminoglycoside phosphotransferase" evidence="2">
    <location>
        <begin position="4"/>
        <end position="162"/>
    </location>
</feature>
<accession>A0A9D1MVS0</accession>
<evidence type="ECO:0000313" key="3">
    <source>
        <dbReference type="EMBL" id="HIU69688.1"/>
    </source>
</evidence>
<dbReference type="Pfam" id="PF01636">
    <property type="entry name" value="APH"/>
    <property type="match status" value="1"/>
</dbReference>
<evidence type="ECO:0000256" key="1">
    <source>
        <dbReference type="ARBA" id="ARBA00038240"/>
    </source>
</evidence>
<dbReference type="EMBL" id="DVNM01000040">
    <property type="protein sequence ID" value="HIU69688.1"/>
    <property type="molecule type" value="Genomic_DNA"/>
</dbReference>
<dbReference type="SUPFAM" id="SSF56112">
    <property type="entry name" value="Protein kinase-like (PK-like)"/>
    <property type="match status" value="1"/>
</dbReference>
<dbReference type="PANTHER" id="PTHR21064">
    <property type="entry name" value="AMINOGLYCOSIDE PHOSPHOTRANSFERASE DOMAIN-CONTAINING PROTEIN-RELATED"/>
    <property type="match status" value="1"/>
</dbReference>
<evidence type="ECO:0000313" key="4">
    <source>
        <dbReference type="Proteomes" id="UP000824125"/>
    </source>
</evidence>
<dbReference type="AlphaFoldDB" id="A0A9D1MVS0"/>
<reference evidence="3" key="1">
    <citation type="submission" date="2020-10" db="EMBL/GenBank/DDBJ databases">
        <authorList>
            <person name="Gilroy R."/>
        </authorList>
    </citation>
    <scope>NUCLEOTIDE SEQUENCE</scope>
    <source>
        <strain evidence="3">CHK176-6737</strain>
    </source>
</reference>
<protein>
    <submittedName>
        <fullName evidence="3">Phosphotransferase</fullName>
    </submittedName>
</protein>
<sequence length="248" mass="27892">MTERLKHAGLPVAEAVKSLDGSICVPQGELYFYVTKRLDGQPLRCDTLLQAPSLAETIGENIARLHLALKTFDETQYAPSDLAKEVENACPTVCAKIASTKMPNDFAAKFAKLYAALPRQVIHRDLSPGNMLFDGRQFKGFIDFEMAQTGTRLFDICYCATAILSECFSAPNVREIWPEILKYLLCGYARITPLNEDEMQAVPMMLLAIQTICVHHFSRFDKYETLAKTNIEMLRYLLQGMHGRCALE</sequence>
<organism evidence="3 4">
    <name type="scientific">Candidatus Scybalenecus merdavium</name>
    <dbReference type="NCBI Taxonomy" id="2840939"/>
    <lineage>
        <taxon>Bacteria</taxon>
        <taxon>Bacillati</taxon>
        <taxon>Bacillota</taxon>
        <taxon>Clostridia</taxon>
        <taxon>Eubacteriales</taxon>
        <taxon>Oscillospiraceae</taxon>
        <taxon>Oscillospiraceae incertae sedis</taxon>
        <taxon>Candidatus Scybalenecus</taxon>
    </lineage>
</organism>
<dbReference type="Gene3D" id="3.90.1200.10">
    <property type="match status" value="1"/>
</dbReference>
<comment type="similarity">
    <text evidence="1">Belongs to the pseudomonas-type ThrB family.</text>
</comment>